<proteinExistence type="predicted"/>
<evidence type="ECO:0000313" key="3">
    <source>
        <dbReference type="Proteomes" id="UP000548707"/>
    </source>
</evidence>
<dbReference type="AlphaFoldDB" id="A0AB36D104"/>
<evidence type="ECO:0000313" key="2">
    <source>
        <dbReference type="EMBL" id="NMZ81838.1"/>
    </source>
</evidence>
<evidence type="ECO:0000256" key="1">
    <source>
        <dbReference type="SAM" id="MobiDB-lite"/>
    </source>
</evidence>
<protein>
    <submittedName>
        <fullName evidence="2">DNA-binding protein</fullName>
    </submittedName>
</protein>
<sequence length="93" mass="10436">MQALLTVDQLSVFLQKSVASIRSDVTRNPQALPPICRLPGTKRLLWRVEDVEAWLAKHVVGSEFVKSGAEHERARMGRPTKAVQIAKQRSFAK</sequence>
<name>A0AB36D104_9PSED</name>
<reference evidence="2 3" key="1">
    <citation type="journal article" date="2020" name="Front. Microbiol.">
        <title>Genetic Organization of the aprX-lipA2 Operon Affects the Proteolytic Potential of Pseudomonas Species in Milk.</title>
        <authorList>
            <person name="Maier C."/>
            <person name="Huptas C."/>
            <person name="von Neubeck M."/>
            <person name="Scherer S."/>
            <person name="Wenning M."/>
            <person name="Lucking G."/>
        </authorList>
    </citation>
    <scope>NUCLEOTIDE SEQUENCE [LARGE SCALE GENOMIC DNA]</scope>
    <source>
        <strain evidence="2 3">WS 5114</strain>
    </source>
</reference>
<comment type="caution">
    <text evidence="2">The sequence shown here is derived from an EMBL/GenBank/DDBJ whole genome shotgun (WGS) entry which is preliminary data.</text>
</comment>
<accession>A0AB36D104</accession>
<keyword evidence="2" id="KW-0238">DNA-binding</keyword>
<feature type="region of interest" description="Disordered" evidence="1">
    <location>
        <begin position="70"/>
        <end position="93"/>
    </location>
</feature>
<gene>
    <name evidence="2" type="ORF">HBO26_21370</name>
</gene>
<dbReference type="GO" id="GO:0003677">
    <property type="term" value="F:DNA binding"/>
    <property type="evidence" value="ECO:0007669"/>
    <property type="project" value="UniProtKB-KW"/>
</dbReference>
<dbReference type="Proteomes" id="UP000548707">
    <property type="component" value="Unassembled WGS sequence"/>
</dbReference>
<dbReference type="EMBL" id="JAAQXV010000007">
    <property type="protein sequence ID" value="NMZ81838.1"/>
    <property type="molecule type" value="Genomic_DNA"/>
</dbReference>
<organism evidence="2 3">
    <name type="scientific">Pseudomonas mandelii</name>
    <dbReference type="NCBI Taxonomy" id="75612"/>
    <lineage>
        <taxon>Bacteria</taxon>
        <taxon>Pseudomonadati</taxon>
        <taxon>Pseudomonadota</taxon>
        <taxon>Gammaproteobacteria</taxon>
        <taxon>Pseudomonadales</taxon>
        <taxon>Pseudomonadaceae</taxon>
        <taxon>Pseudomonas</taxon>
    </lineage>
</organism>
<dbReference type="RefSeq" id="WP_169857834.1">
    <property type="nucleotide sequence ID" value="NZ_JAAQXV010000007.1"/>
</dbReference>